<dbReference type="AlphaFoldDB" id="A0A127JZ67"/>
<protein>
    <submittedName>
        <fullName evidence="6">Copper ABC transporter substrate-binding protein</fullName>
    </submittedName>
</protein>
<evidence type="ECO:0000256" key="3">
    <source>
        <dbReference type="ARBA" id="ARBA00022786"/>
    </source>
</evidence>
<dbReference type="PANTHER" id="PTHR22990:SF15">
    <property type="entry name" value="F-BOX ONLY PROTEIN 10"/>
    <property type="match status" value="1"/>
</dbReference>
<feature type="domain" description="Carbohydrate-binding/sugar hydrolysis" evidence="5">
    <location>
        <begin position="190"/>
        <end position="349"/>
    </location>
</feature>
<comment type="pathway">
    <text evidence="1">Protein modification; protein ubiquitination.</text>
</comment>
<keyword evidence="3" id="KW-0833">Ubl conjugation pathway</keyword>
<dbReference type="SUPFAM" id="SSF51126">
    <property type="entry name" value="Pectin lyase-like"/>
    <property type="match status" value="1"/>
</dbReference>
<dbReference type="InterPro" id="IPR011050">
    <property type="entry name" value="Pectin_lyase_fold/virulence"/>
</dbReference>
<evidence type="ECO:0000259" key="5">
    <source>
        <dbReference type="SMART" id="SM00722"/>
    </source>
</evidence>
<dbReference type="OrthoDB" id="9767990at2"/>
<dbReference type="PATRIC" id="fig|94132.3.peg.900"/>
<keyword evidence="7" id="KW-1185">Reference proteome</keyword>
<organism evidence="6 7">
    <name type="scientific">Ramlibacter tataouinensis</name>
    <dbReference type="NCBI Taxonomy" id="94132"/>
    <lineage>
        <taxon>Bacteria</taxon>
        <taxon>Pseudomonadati</taxon>
        <taxon>Pseudomonadota</taxon>
        <taxon>Betaproteobacteria</taxon>
        <taxon>Burkholderiales</taxon>
        <taxon>Comamonadaceae</taxon>
        <taxon>Ramlibacter</taxon>
    </lineage>
</organism>
<feature type="signal peptide" evidence="4">
    <location>
        <begin position="1"/>
        <end position="18"/>
    </location>
</feature>
<dbReference type="InterPro" id="IPR006633">
    <property type="entry name" value="Carb-bd_sugar_hydrolysis-dom"/>
</dbReference>
<dbReference type="SMART" id="SM00710">
    <property type="entry name" value="PbH1"/>
    <property type="match status" value="10"/>
</dbReference>
<evidence type="ECO:0000256" key="1">
    <source>
        <dbReference type="ARBA" id="ARBA00004906"/>
    </source>
</evidence>
<name>A0A127JZ67_9BURK</name>
<dbReference type="InterPro" id="IPR022441">
    <property type="entry name" value="Para_beta_helix_rpt-2"/>
</dbReference>
<dbReference type="SMART" id="SM00722">
    <property type="entry name" value="CASH"/>
    <property type="match status" value="2"/>
</dbReference>
<dbReference type="InterPro" id="IPR006626">
    <property type="entry name" value="PbH1"/>
</dbReference>
<dbReference type="Pfam" id="PF05048">
    <property type="entry name" value="NosD"/>
    <property type="match status" value="1"/>
</dbReference>
<proteinExistence type="predicted"/>
<keyword evidence="2" id="KW-0677">Repeat</keyword>
<evidence type="ECO:0000313" key="6">
    <source>
        <dbReference type="EMBL" id="AMO25250.1"/>
    </source>
</evidence>
<dbReference type="Proteomes" id="UP000070433">
    <property type="component" value="Chromosome"/>
</dbReference>
<dbReference type="InterPro" id="IPR012334">
    <property type="entry name" value="Pectin_lyas_fold"/>
</dbReference>
<dbReference type="EMBL" id="CP010951">
    <property type="protein sequence ID" value="AMO25250.1"/>
    <property type="molecule type" value="Genomic_DNA"/>
</dbReference>
<evidence type="ECO:0000256" key="4">
    <source>
        <dbReference type="SAM" id="SignalP"/>
    </source>
</evidence>
<dbReference type="PANTHER" id="PTHR22990">
    <property type="entry name" value="F-BOX ONLY PROTEIN"/>
    <property type="match status" value="1"/>
</dbReference>
<dbReference type="InterPro" id="IPR051550">
    <property type="entry name" value="SCF-Subunits/Alg-Epimerases"/>
</dbReference>
<dbReference type="NCBIfam" id="TIGR03804">
    <property type="entry name" value="para_beta_helix"/>
    <property type="match status" value="1"/>
</dbReference>
<feature type="chain" id="PRO_5007449870" evidence="4">
    <location>
        <begin position="19"/>
        <end position="417"/>
    </location>
</feature>
<dbReference type="NCBIfam" id="TIGR04247">
    <property type="entry name" value="NosD_copper_fam"/>
    <property type="match status" value="1"/>
</dbReference>
<gene>
    <name evidence="6" type="ORF">UC35_04495</name>
</gene>
<reference evidence="6 7" key="1">
    <citation type="journal article" date="2014" name="Int. J. Syst. Evol. Microbiol.">
        <title>Ramlibacter solisilvae sp. nov., isolated from forest soil, and emended description of the genus Ramlibacter.</title>
        <authorList>
            <person name="Lee H.J."/>
            <person name="Lee S.H."/>
            <person name="Lee S.S."/>
            <person name="Lee J.S."/>
            <person name="Kim Y."/>
            <person name="Kim S.C."/>
            <person name="Jeon C.O."/>
        </authorList>
    </citation>
    <scope>NUCLEOTIDE SEQUENCE [LARGE SCALE GENOMIC DNA]</scope>
    <source>
        <strain evidence="6 7">5-10</strain>
    </source>
</reference>
<feature type="domain" description="Carbohydrate-binding/sugar hydrolysis" evidence="5">
    <location>
        <begin position="36"/>
        <end position="184"/>
    </location>
</feature>
<sequence length="417" mass="46366">MRAGLLLLAATLAGLSHAARHSVSPGESIAAAIRAAQAGDVIQVERGHYEERLLIDKPLALVGVDRPTLSAQGEGDVIRVRAADVRIEGFIVRDSGADLGEQNAGIYVEPGADRLIVRGNHLVYNLFGIWLNGVKDVQLAGNVITGKRDLSSAQRGNGIQLYNTTGAQVIGNNISFTRDGIYVDISHHAVFRDNRLHHSRYGAHYMNSNDNVWEDNVSYLNRGGIALMQVRNQVVRGNRAWGNTDHGIMLRSIQDSVVENNVVSGNNRGLFVYDAEYNVLKGNLVAANRVGVHLWAGSIHNQVEGNDFINNQEQVRFVATRDEEWGRQTGNYWSNYRGWDTAGDGVGDVPYEANDLVDRLTWKHPLVKLLLNSPAVHSLRLLARQFPMLRSPSVVDKHPRMRPFHDDWNLSFDEQRH</sequence>
<dbReference type="InterPro" id="IPR007742">
    <property type="entry name" value="NosD_dom"/>
</dbReference>
<keyword evidence="4" id="KW-0732">Signal</keyword>
<dbReference type="InterPro" id="IPR026464">
    <property type="entry name" value="NosD_copper_fam"/>
</dbReference>
<accession>A0A127JZ67</accession>
<dbReference type="Gene3D" id="2.160.20.10">
    <property type="entry name" value="Single-stranded right-handed beta-helix, Pectin lyase-like"/>
    <property type="match status" value="2"/>
</dbReference>
<evidence type="ECO:0000256" key="2">
    <source>
        <dbReference type="ARBA" id="ARBA00022737"/>
    </source>
</evidence>
<evidence type="ECO:0000313" key="7">
    <source>
        <dbReference type="Proteomes" id="UP000070433"/>
    </source>
</evidence>